<dbReference type="Proteomes" id="UP000825258">
    <property type="component" value="Chromosome"/>
</dbReference>
<gene>
    <name evidence="2" type="ORF">KK2020170_18210</name>
</gene>
<reference evidence="2 3" key="1">
    <citation type="submission" date="2021-06" db="EMBL/GenBank/DDBJ databases">
        <title>Whole genome sequences of Flavobacterium sp. KK2020170 and assembly.</title>
        <authorList>
            <person name="Kitahara K."/>
            <person name="Miyoshi S."/>
            <person name="Uesaka K."/>
        </authorList>
    </citation>
    <scope>NUCLEOTIDE SEQUENCE [LARGE SCALE GENOMIC DNA]</scope>
    <source>
        <strain evidence="2 3">KK2020170</strain>
    </source>
</reference>
<keyword evidence="3" id="KW-1185">Reference proteome</keyword>
<feature type="transmembrane region" description="Helical" evidence="1">
    <location>
        <begin position="74"/>
        <end position="92"/>
    </location>
</feature>
<protein>
    <recommendedName>
        <fullName evidence="4">Tetratricopeptide repeat-containing protein</fullName>
    </recommendedName>
</protein>
<proteinExistence type="predicted"/>
<dbReference type="InterPro" id="IPR011990">
    <property type="entry name" value="TPR-like_helical_dom_sf"/>
</dbReference>
<accession>A0ABM7S7P2</accession>
<evidence type="ECO:0000313" key="2">
    <source>
        <dbReference type="EMBL" id="BCY28953.1"/>
    </source>
</evidence>
<dbReference type="EMBL" id="AP024749">
    <property type="protein sequence ID" value="BCY28953.1"/>
    <property type="molecule type" value="Genomic_DNA"/>
</dbReference>
<dbReference type="RefSeq" id="WP_221258057.1">
    <property type="nucleotide sequence ID" value="NZ_AP024749.1"/>
</dbReference>
<dbReference type="Gene3D" id="1.25.40.10">
    <property type="entry name" value="Tetratricopeptide repeat domain"/>
    <property type="match status" value="1"/>
</dbReference>
<keyword evidence="1" id="KW-0812">Transmembrane</keyword>
<organism evidence="2 3">
    <name type="scientific">Flavobacterium okayamense</name>
    <dbReference type="NCBI Taxonomy" id="2830782"/>
    <lineage>
        <taxon>Bacteria</taxon>
        <taxon>Pseudomonadati</taxon>
        <taxon>Bacteroidota</taxon>
        <taxon>Flavobacteriia</taxon>
        <taxon>Flavobacteriales</taxon>
        <taxon>Flavobacteriaceae</taxon>
        <taxon>Flavobacterium</taxon>
    </lineage>
</organism>
<keyword evidence="1" id="KW-0472">Membrane</keyword>
<name>A0ABM7S7P2_9FLAO</name>
<evidence type="ECO:0000256" key="1">
    <source>
        <dbReference type="SAM" id="Phobius"/>
    </source>
</evidence>
<dbReference type="SUPFAM" id="SSF48452">
    <property type="entry name" value="TPR-like"/>
    <property type="match status" value="1"/>
</dbReference>
<evidence type="ECO:0008006" key="4">
    <source>
        <dbReference type="Google" id="ProtNLM"/>
    </source>
</evidence>
<keyword evidence="1" id="KW-1133">Transmembrane helix</keyword>
<sequence>MNELIEKYFENNLTPEEQLLFDEKLNQDAEFKAEFEFHLELKNAIKLAERQKIKKEIQKFEIEAKTPVFYLKSYFKYAAIFLVMFSLWFVMFNNTNNNELYNSYFDPYPNTVISNTRSDVNEKTIIEEAFIAYDLGEYNKANDLFENALKVTKTDYILFYKAICLMELNKHKDAIKLFESTNLSNEYLEKSLWFEALCYLKLNNKSVARQKLETLVKKKSFKNTEAEELLSKL</sequence>
<evidence type="ECO:0000313" key="3">
    <source>
        <dbReference type="Proteomes" id="UP000825258"/>
    </source>
</evidence>